<evidence type="ECO:0000259" key="3">
    <source>
        <dbReference type="PROSITE" id="PS51736"/>
    </source>
</evidence>
<dbReference type="InterPro" id="IPR050639">
    <property type="entry name" value="SSR_resolvase"/>
</dbReference>
<dbReference type="Pfam" id="PF07508">
    <property type="entry name" value="Recombinase"/>
    <property type="match status" value="1"/>
</dbReference>
<dbReference type="CDD" id="cd00338">
    <property type="entry name" value="Ser_Recombinase"/>
    <property type="match status" value="1"/>
</dbReference>
<dbReference type="PROSITE" id="PS51736">
    <property type="entry name" value="RECOMBINASES_3"/>
    <property type="match status" value="1"/>
</dbReference>
<dbReference type="InterPro" id="IPR025827">
    <property type="entry name" value="Zn_ribbon_recom_dom"/>
</dbReference>
<dbReference type="SUPFAM" id="SSF53041">
    <property type="entry name" value="Resolvase-like"/>
    <property type="match status" value="1"/>
</dbReference>
<dbReference type="Pfam" id="PF00239">
    <property type="entry name" value="Resolvase"/>
    <property type="match status" value="1"/>
</dbReference>
<name>A0A1M5YPL3_9BRAD</name>
<dbReference type="Gene3D" id="3.90.1750.20">
    <property type="entry name" value="Putative Large Serine Recombinase, Chain B, Domain 2"/>
    <property type="match status" value="1"/>
</dbReference>
<evidence type="ECO:0000259" key="4">
    <source>
        <dbReference type="PROSITE" id="PS51737"/>
    </source>
</evidence>
<dbReference type="PANTHER" id="PTHR30461">
    <property type="entry name" value="DNA-INVERTASE FROM LAMBDOID PROPHAGE"/>
    <property type="match status" value="1"/>
</dbReference>
<accession>A0A1M5YPL3</accession>
<evidence type="ECO:0000313" key="6">
    <source>
        <dbReference type="Proteomes" id="UP000189796"/>
    </source>
</evidence>
<dbReference type="PANTHER" id="PTHR30461:SF2">
    <property type="entry name" value="SERINE RECOMBINASE PINE-RELATED"/>
    <property type="match status" value="1"/>
</dbReference>
<keyword evidence="2" id="KW-0233">DNA recombination</keyword>
<proteinExistence type="predicted"/>
<dbReference type="EMBL" id="LT670817">
    <property type="protein sequence ID" value="SHI14017.1"/>
    <property type="molecule type" value="Genomic_DNA"/>
</dbReference>
<sequence>MVSARPPSWRPGYPLKTQAYSYLRMSTDDQLKGDSRRRQLEASRAYAEANGLELAQGAELEDIGVSAFKGMNAREGALGQFLEAVRSDRVKPGSYLIVESLDRLSREEVLKAQSLFLSIIQAGINLVTLMDGRVYRAGMTDLADLIMSLVIMSRAHEESLTKSRRIAAAWKNKRTQATDRKPMTKWCPAWLALSPDRSRYLQIPERVEVVRQIFRDTAAGVGMYSIASRLNKTKVPTFGGPNGWHQTYVAKILANRAVLGELQPHVRVEGKRVAEGESVPGYYPAVVDEELFYQAQFATSQRRGSGAGRKGTAFTNLFSGIAKCAYCRSPILYENKGVGAKGGKYLVCDGAKRQRGCPSARWRYQDFEASFLAFVEELDIEGVINATSHSEKRNSLERDIAALRGELLSVNGLMEKTYAVLNQGGPVEFVTGKLNELEQRRTELTKGLGAKSLEQQELLGRESRYHRGKEEIRQLVDMLQSPSSEDLFKIRAKVASQLKALIDTLLVASIGESPRIRKSIDQMKKLDAQDLEDVIAQMEQRAGHPDQSKRYFSVAFRDSAIRIVFPADGDPLRYQQQVVARGGTIEAVELEDGAEAASDHGT</sequence>
<dbReference type="AlphaFoldDB" id="A0A1M5YPL3"/>
<feature type="domain" description="Recombinase" evidence="4">
    <location>
        <begin position="188"/>
        <end position="306"/>
    </location>
</feature>
<evidence type="ECO:0000256" key="2">
    <source>
        <dbReference type="ARBA" id="ARBA00023172"/>
    </source>
</evidence>
<dbReference type="Gene3D" id="3.40.50.1390">
    <property type="entry name" value="Resolvase, N-terminal catalytic domain"/>
    <property type="match status" value="1"/>
</dbReference>
<protein>
    <submittedName>
        <fullName evidence="5">Site-specific DNA recombinase</fullName>
    </submittedName>
</protein>
<evidence type="ECO:0000256" key="1">
    <source>
        <dbReference type="ARBA" id="ARBA00023125"/>
    </source>
</evidence>
<dbReference type="InterPro" id="IPR038109">
    <property type="entry name" value="DNA_bind_recomb_sf"/>
</dbReference>
<dbReference type="InterPro" id="IPR006119">
    <property type="entry name" value="Resolv_N"/>
</dbReference>
<reference evidence="5 6" key="1">
    <citation type="submission" date="2016-11" db="EMBL/GenBank/DDBJ databases">
        <authorList>
            <person name="Jaros S."/>
            <person name="Januszkiewicz K."/>
            <person name="Wedrychowicz H."/>
        </authorList>
    </citation>
    <scope>NUCLEOTIDE SEQUENCE [LARGE SCALE GENOMIC DNA]</scope>
    <source>
        <strain evidence="5 6">GAS138</strain>
    </source>
</reference>
<dbReference type="PROSITE" id="PS51737">
    <property type="entry name" value="RECOMBINASE_DNA_BIND"/>
    <property type="match status" value="1"/>
</dbReference>
<organism evidence="5 6">
    <name type="scientific">Bradyrhizobium erythrophlei</name>
    <dbReference type="NCBI Taxonomy" id="1437360"/>
    <lineage>
        <taxon>Bacteria</taxon>
        <taxon>Pseudomonadati</taxon>
        <taxon>Pseudomonadota</taxon>
        <taxon>Alphaproteobacteria</taxon>
        <taxon>Hyphomicrobiales</taxon>
        <taxon>Nitrobacteraceae</taxon>
        <taxon>Bradyrhizobium</taxon>
    </lineage>
</organism>
<dbReference type="InterPro" id="IPR036162">
    <property type="entry name" value="Resolvase-like_N_sf"/>
</dbReference>
<dbReference type="GO" id="GO:0003677">
    <property type="term" value="F:DNA binding"/>
    <property type="evidence" value="ECO:0007669"/>
    <property type="project" value="UniProtKB-KW"/>
</dbReference>
<dbReference type="InterPro" id="IPR011109">
    <property type="entry name" value="DNA_bind_recombinase_dom"/>
</dbReference>
<dbReference type="SMART" id="SM00857">
    <property type="entry name" value="Resolvase"/>
    <property type="match status" value="1"/>
</dbReference>
<gene>
    <name evidence="5" type="ORF">SAMN05443248_8615</name>
</gene>
<dbReference type="Pfam" id="PF13408">
    <property type="entry name" value="Zn_ribbon_recom"/>
    <property type="match status" value="1"/>
</dbReference>
<dbReference type="Proteomes" id="UP000189796">
    <property type="component" value="Chromosome I"/>
</dbReference>
<dbReference type="GO" id="GO:0000150">
    <property type="term" value="F:DNA strand exchange activity"/>
    <property type="evidence" value="ECO:0007669"/>
    <property type="project" value="InterPro"/>
</dbReference>
<evidence type="ECO:0000313" key="5">
    <source>
        <dbReference type="EMBL" id="SHI14017.1"/>
    </source>
</evidence>
<keyword evidence="1" id="KW-0238">DNA-binding</keyword>
<feature type="domain" description="Resolvase/invertase-type recombinase catalytic" evidence="3">
    <location>
        <begin position="18"/>
        <end position="177"/>
    </location>
</feature>